<protein>
    <recommendedName>
        <fullName evidence="1">RNase H type-1 domain-containing protein</fullName>
    </recommendedName>
</protein>
<proteinExistence type="predicted"/>
<organism evidence="2">
    <name type="scientific">Oryza brachyantha</name>
    <name type="common">malo sina</name>
    <dbReference type="NCBI Taxonomy" id="4533"/>
    <lineage>
        <taxon>Eukaryota</taxon>
        <taxon>Viridiplantae</taxon>
        <taxon>Streptophyta</taxon>
        <taxon>Embryophyta</taxon>
        <taxon>Tracheophyta</taxon>
        <taxon>Spermatophyta</taxon>
        <taxon>Magnoliopsida</taxon>
        <taxon>Liliopsida</taxon>
        <taxon>Poales</taxon>
        <taxon>Poaceae</taxon>
        <taxon>BOP clade</taxon>
        <taxon>Oryzoideae</taxon>
        <taxon>Oryzeae</taxon>
        <taxon>Oryzinae</taxon>
        <taxon>Oryza</taxon>
    </lineage>
</organism>
<keyword evidence="3" id="KW-1185">Reference proteome</keyword>
<sequence length="509" mass="57578">MSTADNLAMQLKSYPRHVRKLPRWIREAQEPRVHTRDDIFEHVMKMSSEFKLLCSESMQIQIFEEEIKPFLVSRCLLCPVPMGSRLFKEMHQMIHGTTHQFPHYLTSKTLMRILMTRSRMDWRAILECLVSQRVMVMLDWVNELSIAEVLFYDHGLLLAPQSGALHDQTVYKGECDACYHKPLKSDSTTKGEATVASVIWKTTGSSADLLECQVIKGLSCNSSEHAEAIGLLGLLTRGKELGIKKFDVVTDNEGICNIMMGKRDVCSSKNADTCMAAIQTAKYYETLKCRWEPREMIDHVNDIARAVHMSNTDDLQLTVILESKSSQFWGKPFLRVKQGRKETEDRLGKWKINQPPAFATNEYYMKVQSKLEKTDSFEGLLDVIDSDLILVLASDVSAQEVLTTLGADYCLSIWESGALVHETLGTTDRRAHLLINHNSVIPLFAASKCLMIVYDNPPHSIQYHPDQDVAGVKCVHIVEPGNKSHSNSIPCSAQEVDPFLYGFFQQSGN</sequence>
<evidence type="ECO:0000259" key="1">
    <source>
        <dbReference type="Pfam" id="PF13456"/>
    </source>
</evidence>
<reference evidence="2" key="2">
    <citation type="submission" date="2013-04" db="UniProtKB">
        <authorList>
            <consortium name="EnsemblPlants"/>
        </authorList>
    </citation>
    <scope>IDENTIFICATION</scope>
</reference>
<dbReference type="InterPro" id="IPR002156">
    <property type="entry name" value="RNaseH_domain"/>
</dbReference>
<dbReference type="HOGENOM" id="CLU_032436_0_0_1"/>
<dbReference type="Pfam" id="PF13456">
    <property type="entry name" value="RVT_3"/>
    <property type="match status" value="1"/>
</dbReference>
<accession>J3NAR1</accession>
<evidence type="ECO:0000313" key="2">
    <source>
        <dbReference type="EnsemblPlants" id="OB12G10690.1"/>
    </source>
</evidence>
<dbReference type="EnsemblPlants" id="OB12G10690.1">
    <property type="protein sequence ID" value="OB12G10690.1"/>
    <property type="gene ID" value="OB12G10690"/>
</dbReference>
<dbReference type="OMA" id="RIWEGKV"/>
<dbReference type="GO" id="GO:0004523">
    <property type="term" value="F:RNA-DNA hybrid ribonuclease activity"/>
    <property type="evidence" value="ECO:0007669"/>
    <property type="project" value="InterPro"/>
</dbReference>
<dbReference type="Proteomes" id="UP000006038">
    <property type="component" value="Chromosome 12"/>
</dbReference>
<dbReference type="Gramene" id="OB12G10690.1">
    <property type="protein sequence ID" value="OB12G10690.1"/>
    <property type="gene ID" value="OB12G10690"/>
</dbReference>
<evidence type="ECO:0000313" key="3">
    <source>
        <dbReference type="Proteomes" id="UP000006038"/>
    </source>
</evidence>
<dbReference type="AlphaFoldDB" id="J3NAR1"/>
<dbReference type="GO" id="GO:0003676">
    <property type="term" value="F:nucleic acid binding"/>
    <property type="evidence" value="ECO:0007669"/>
    <property type="project" value="InterPro"/>
</dbReference>
<name>J3NAR1_ORYBR</name>
<feature type="domain" description="RNase H type-1" evidence="1">
    <location>
        <begin position="189"/>
        <end position="305"/>
    </location>
</feature>
<reference evidence="2" key="1">
    <citation type="journal article" date="2013" name="Nat. Commun.">
        <title>Whole-genome sequencing of Oryza brachyantha reveals mechanisms underlying Oryza genome evolution.</title>
        <authorList>
            <person name="Chen J."/>
            <person name="Huang Q."/>
            <person name="Gao D."/>
            <person name="Wang J."/>
            <person name="Lang Y."/>
            <person name="Liu T."/>
            <person name="Li B."/>
            <person name="Bai Z."/>
            <person name="Luis Goicoechea J."/>
            <person name="Liang C."/>
            <person name="Chen C."/>
            <person name="Zhang W."/>
            <person name="Sun S."/>
            <person name="Liao Y."/>
            <person name="Zhang X."/>
            <person name="Yang L."/>
            <person name="Song C."/>
            <person name="Wang M."/>
            <person name="Shi J."/>
            <person name="Liu G."/>
            <person name="Liu J."/>
            <person name="Zhou H."/>
            <person name="Zhou W."/>
            <person name="Yu Q."/>
            <person name="An N."/>
            <person name="Chen Y."/>
            <person name="Cai Q."/>
            <person name="Wang B."/>
            <person name="Liu B."/>
            <person name="Min J."/>
            <person name="Huang Y."/>
            <person name="Wu H."/>
            <person name="Li Z."/>
            <person name="Zhang Y."/>
            <person name="Yin Y."/>
            <person name="Song W."/>
            <person name="Jiang J."/>
            <person name="Jackson S.A."/>
            <person name="Wing R.A."/>
            <person name="Wang J."/>
            <person name="Chen M."/>
        </authorList>
    </citation>
    <scope>NUCLEOTIDE SEQUENCE [LARGE SCALE GENOMIC DNA]</scope>
    <source>
        <strain evidence="2">cv. IRGC 101232</strain>
    </source>
</reference>